<organism evidence="2 3">
    <name type="scientific">Melittangium boletus DSM 14713</name>
    <dbReference type="NCBI Taxonomy" id="1294270"/>
    <lineage>
        <taxon>Bacteria</taxon>
        <taxon>Pseudomonadati</taxon>
        <taxon>Myxococcota</taxon>
        <taxon>Myxococcia</taxon>
        <taxon>Myxococcales</taxon>
        <taxon>Cystobacterineae</taxon>
        <taxon>Archangiaceae</taxon>
        <taxon>Melittangium</taxon>
    </lineage>
</organism>
<proteinExistence type="predicted"/>
<dbReference type="EMBL" id="CP022163">
    <property type="protein sequence ID" value="ATB28107.1"/>
    <property type="molecule type" value="Genomic_DNA"/>
</dbReference>
<accession>A0A250IAE7</accession>
<reference evidence="2 3" key="1">
    <citation type="submission" date="2017-06" db="EMBL/GenBank/DDBJ databases">
        <authorList>
            <person name="Kim H.J."/>
            <person name="Triplett B.A."/>
        </authorList>
    </citation>
    <scope>NUCLEOTIDE SEQUENCE [LARGE SCALE GENOMIC DNA]</scope>
    <source>
        <strain evidence="2 3">DSM 14713</strain>
    </source>
</reference>
<keyword evidence="1" id="KW-0472">Membrane</keyword>
<keyword evidence="1" id="KW-1133">Transmembrane helix</keyword>
<feature type="transmembrane region" description="Helical" evidence="1">
    <location>
        <begin position="93"/>
        <end position="114"/>
    </location>
</feature>
<dbReference type="KEGG" id="mbd:MEBOL_001552"/>
<dbReference type="AlphaFoldDB" id="A0A250IAE7"/>
<feature type="transmembrane region" description="Helical" evidence="1">
    <location>
        <begin position="41"/>
        <end position="61"/>
    </location>
</feature>
<keyword evidence="1" id="KW-0812">Transmembrane</keyword>
<evidence type="ECO:0000256" key="1">
    <source>
        <dbReference type="SAM" id="Phobius"/>
    </source>
</evidence>
<dbReference type="RefSeq" id="WP_095976822.1">
    <property type="nucleotide sequence ID" value="NZ_CP022163.1"/>
</dbReference>
<name>A0A250IAE7_9BACT</name>
<gene>
    <name evidence="2" type="ORF">MEBOL_001552</name>
</gene>
<dbReference type="OrthoDB" id="10010891at2"/>
<dbReference type="Proteomes" id="UP000217289">
    <property type="component" value="Chromosome"/>
</dbReference>
<sequence>MSRLPLRLGLHLLATGAFMLLLPVVHWLHVKVFGRAPSRGVSVGVALQWVVLAHLVGNLIAALLPGRLLKGLGLVLFIAAALFLLLPQHPVRAAVLIPLGAALIGVALVLGRALERPLH</sequence>
<feature type="transmembrane region" description="Helical" evidence="1">
    <location>
        <begin position="68"/>
        <end position="87"/>
    </location>
</feature>
<keyword evidence="3" id="KW-1185">Reference proteome</keyword>
<evidence type="ECO:0000313" key="2">
    <source>
        <dbReference type="EMBL" id="ATB28107.1"/>
    </source>
</evidence>
<protein>
    <submittedName>
        <fullName evidence="2">Uncharacterized protein</fullName>
    </submittedName>
</protein>
<feature type="transmembrane region" description="Helical" evidence="1">
    <location>
        <begin position="12"/>
        <end position="29"/>
    </location>
</feature>
<evidence type="ECO:0000313" key="3">
    <source>
        <dbReference type="Proteomes" id="UP000217289"/>
    </source>
</evidence>